<protein>
    <recommendedName>
        <fullName evidence="12">Polygalacturonase</fullName>
    </recommendedName>
</protein>
<evidence type="ECO:0000256" key="1">
    <source>
        <dbReference type="ARBA" id="ARBA00004191"/>
    </source>
</evidence>
<evidence type="ECO:0000313" key="10">
    <source>
        <dbReference type="EMBL" id="KAF3948818.1"/>
    </source>
</evidence>
<accession>A0A8J4QQ43</accession>
<keyword evidence="6 8" id="KW-0326">Glycosidase</keyword>
<sequence>MGKNLSIATISLLLVLASTNAQQVFDVKSYGAQPNADITQALTKAWKAACAVAGSKVVISAGVYKLGLVTLLGPCKGAIEFNLQGTLEAPLDVASFNGKDAWVFFQYIDGLTVSGGGVFDGKGQQAWQRNTCNKDKNCNILPFNIRFDYVTNSIVQGITSKDSKFFHINLFECKKLQLQHVTITTPGDSPNTDGIHIGHSSQINITNANIGTGDDCISIGDGSQDITVNQVTCGPGHGISIGSLGRYQNEQPVSGIRVIGATLSNTDNGVRIKTWPSSTSGVASDIHFENVIMNNVANPIIIDQNYCPNNQCSNQSPSKVKINNVSFKKISGTSSTKEAVNLICSKSVPCQQVVLSDIDLAYKGGGGSATSTCANVQPAVSGKQNPPACTNKL</sequence>
<dbReference type="SUPFAM" id="SSF51126">
    <property type="entry name" value="Pectin lyase-like"/>
    <property type="match status" value="1"/>
</dbReference>
<evidence type="ECO:0000256" key="9">
    <source>
        <dbReference type="SAM" id="SignalP"/>
    </source>
</evidence>
<name>A0A8J4QQ43_9ROSI</name>
<dbReference type="InterPro" id="IPR000743">
    <property type="entry name" value="Glyco_hydro_28"/>
</dbReference>
<evidence type="ECO:0000256" key="4">
    <source>
        <dbReference type="ARBA" id="ARBA00022525"/>
    </source>
</evidence>
<dbReference type="GO" id="GO:0005975">
    <property type="term" value="P:carbohydrate metabolic process"/>
    <property type="evidence" value="ECO:0007669"/>
    <property type="project" value="InterPro"/>
</dbReference>
<dbReference type="SMART" id="SM00710">
    <property type="entry name" value="PbH1"/>
    <property type="match status" value="4"/>
</dbReference>
<dbReference type="FunFam" id="2.160.20.10:FF:000004">
    <property type="entry name" value="Pectin lyase-like superfamily protein"/>
    <property type="match status" value="1"/>
</dbReference>
<organism evidence="10 11">
    <name type="scientific">Castanea mollissima</name>
    <name type="common">Chinese chestnut</name>
    <dbReference type="NCBI Taxonomy" id="60419"/>
    <lineage>
        <taxon>Eukaryota</taxon>
        <taxon>Viridiplantae</taxon>
        <taxon>Streptophyta</taxon>
        <taxon>Embryophyta</taxon>
        <taxon>Tracheophyta</taxon>
        <taxon>Spermatophyta</taxon>
        <taxon>Magnoliopsida</taxon>
        <taxon>eudicotyledons</taxon>
        <taxon>Gunneridae</taxon>
        <taxon>Pentapetalae</taxon>
        <taxon>rosids</taxon>
        <taxon>fabids</taxon>
        <taxon>Fagales</taxon>
        <taxon>Fagaceae</taxon>
        <taxon>Castanea</taxon>
    </lineage>
</organism>
<feature type="signal peptide" evidence="9">
    <location>
        <begin position="1"/>
        <end position="21"/>
    </location>
</feature>
<dbReference type="GO" id="GO:0071555">
    <property type="term" value="P:cell wall organization"/>
    <property type="evidence" value="ECO:0007669"/>
    <property type="project" value="UniProtKB-KW"/>
</dbReference>
<evidence type="ECO:0000256" key="5">
    <source>
        <dbReference type="ARBA" id="ARBA00022801"/>
    </source>
</evidence>
<dbReference type="InterPro" id="IPR011050">
    <property type="entry name" value="Pectin_lyase_fold/virulence"/>
</dbReference>
<keyword evidence="11" id="KW-1185">Reference proteome</keyword>
<comment type="caution">
    <text evidence="10">The sequence shown here is derived from an EMBL/GenBank/DDBJ whole genome shotgun (WGS) entry which is preliminary data.</text>
</comment>
<keyword evidence="5 8" id="KW-0378">Hydrolase</keyword>
<keyword evidence="3" id="KW-0134">Cell wall</keyword>
<proteinExistence type="inferred from homology"/>
<dbReference type="GO" id="GO:0004650">
    <property type="term" value="F:polygalacturonase activity"/>
    <property type="evidence" value="ECO:0007669"/>
    <property type="project" value="InterPro"/>
</dbReference>
<evidence type="ECO:0000256" key="6">
    <source>
        <dbReference type="ARBA" id="ARBA00023295"/>
    </source>
</evidence>
<dbReference type="OrthoDB" id="187139at2759"/>
<keyword evidence="4" id="KW-0964">Secreted</keyword>
<evidence type="ECO:0000256" key="2">
    <source>
        <dbReference type="ARBA" id="ARBA00008834"/>
    </source>
</evidence>
<evidence type="ECO:0000256" key="8">
    <source>
        <dbReference type="RuleBase" id="RU361169"/>
    </source>
</evidence>
<feature type="chain" id="PRO_5035285892" description="Polygalacturonase" evidence="9">
    <location>
        <begin position="22"/>
        <end position="393"/>
    </location>
</feature>
<dbReference type="InterPro" id="IPR012334">
    <property type="entry name" value="Pectin_lyas_fold"/>
</dbReference>
<evidence type="ECO:0008006" key="12">
    <source>
        <dbReference type="Google" id="ProtNLM"/>
    </source>
</evidence>
<reference evidence="10" key="1">
    <citation type="submission" date="2020-03" db="EMBL/GenBank/DDBJ databases">
        <title>Castanea mollissima Vanexum genome sequencing.</title>
        <authorList>
            <person name="Staton M."/>
        </authorList>
    </citation>
    <scope>NUCLEOTIDE SEQUENCE</scope>
    <source>
        <tissue evidence="10">Leaf</tissue>
    </source>
</reference>
<comment type="similarity">
    <text evidence="2 8">Belongs to the glycosyl hydrolase 28 family.</text>
</comment>
<dbReference type="AlphaFoldDB" id="A0A8J4QQ43"/>
<evidence type="ECO:0000256" key="3">
    <source>
        <dbReference type="ARBA" id="ARBA00022512"/>
    </source>
</evidence>
<evidence type="ECO:0000313" key="11">
    <source>
        <dbReference type="Proteomes" id="UP000737018"/>
    </source>
</evidence>
<dbReference type="EMBL" id="JRKL02006533">
    <property type="protein sequence ID" value="KAF3948818.1"/>
    <property type="molecule type" value="Genomic_DNA"/>
</dbReference>
<dbReference type="Pfam" id="PF00295">
    <property type="entry name" value="Glyco_hydro_28"/>
    <property type="match status" value="1"/>
</dbReference>
<dbReference type="Proteomes" id="UP000737018">
    <property type="component" value="Unassembled WGS sequence"/>
</dbReference>
<dbReference type="PANTHER" id="PTHR31375">
    <property type="match status" value="1"/>
</dbReference>
<dbReference type="InterPro" id="IPR006626">
    <property type="entry name" value="PbH1"/>
</dbReference>
<evidence type="ECO:0000256" key="7">
    <source>
        <dbReference type="ARBA" id="ARBA00023316"/>
    </source>
</evidence>
<comment type="subcellular location">
    <subcellularLocation>
        <location evidence="1">Secreted</location>
        <location evidence="1">Cell wall</location>
    </subcellularLocation>
</comment>
<gene>
    <name evidence="10" type="ORF">CMV_025231</name>
</gene>
<keyword evidence="7" id="KW-0961">Cell wall biogenesis/degradation</keyword>
<dbReference type="Gene3D" id="2.160.20.10">
    <property type="entry name" value="Single-stranded right-handed beta-helix, Pectin lyase-like"/>
    <property type="match status" value="1"/>
</dbReference>
<keyword evidence="9" id="KW-0732">Signal</keyword>